<dbReference type="Proteomes" id="UP000245320">
    <property type="component" value="Chromosome 18"/>
</dbReference>
<feature type="region of interest" description="Disordered" evidence="1">
    <location>
        <begin position="69"/>
        <end position="111"/>
    </location>
</feature>
<keyword evidence="2" id="KW-1185">Reference proteome</keyword>
<feature type="compositionally biased region" description="Pro residues" evidence="1">
    <location>
        <begin position="142"/>
        <end position="155"/>
    </location>
</feature>
<feature type="region of interest" description="Disordered" evidence="1">
    <location>
        <begin position="246"/>
        <end position="278"/>
    </location>
</feature>
<evidence type="ECO:0000313" key="3">
    <source>
        <dbReference type="RefSeq" id="XP_033699477.1"/>
    </source>
</evidence>
<feature type="region of interest" description="Disordered" evidence="1">
    <location>
        <begin position="192"/>
        <end position="220"/>
    </location>
</feature>
<proteinExistence type="predicted"/>
<reference evidence="3" key="1">
    <citation type="submission" date="2025-08" db="UniProtKB">
        <authorList>
            <consortium name="RefSeq"/>
        </authorList>
    </citation>
    <scope>IDENTIFICATION</scope>
    <source>
        <tissue evidence="3">Spleen</tissue>
    </source>
</reference>
<feature type="region of interest" description="Disordered" evidence="1">
    <location>
        <begin position="124"/>
        <end position="158"/>
    </location>
</feature>
<sequence>MLTQDSLGVKHVIETRLRSTVTQYVNTCSYLYETKGQRPGAAPEGGRESARLGSHSGVCLGFSPLGRRGCGEGSVRSRTALGAQPRAPGRPSPAAPRGPGTRRPRGPHRTYLDLLAGCAVGRGLGTRRRGEASPRAASVAPHRPPPAEGPPPSPRCSPELLRRRSRLLHFRPTLCVAGKYSRRLPHHLLSPSSREWEAGPPSRACAETAAGGVSPPATAARTDKIPRERAAGTRMLAMGRIPSGGLSGSLSSLRSPGGLSPRLRGLRRESSEPAGSACRTHVFPKKRPLLPLSEWTVTGGCMVYEARNLYHLDGPCKEKEWNITLLLQILQKHKTVKTLLGPLPGPWK</sequence>
<evidence type="ECO:0000313" key="2">
    <source>
        <dbReference type="Proteomes" id="UP000245320"/>
    </source>
</evidence>
<feature type="compositionally biased region" description="Low complexity" evidence="1">
    <location>
        <begin position="248"/>
        <end position="263"/>
    </location>
</feature>
<organism evidence="2 3">
    <name type="scientific">Tursiops truncatus</name>
    <name type="common">Atlantic bottle-nosed dolphin</name>
    <name type="synonym">Delphinus truncatus</name>
    <dbReference type="NCBI Taxonomy" id="9739"/>
    <lineage>
        <taxon>Eukaryota</taxon>
        <taxon>Metazoa</taxon>
        <taxon>Chordata</taxon>
        <taxon>Craniata</taxon>
        <taxon>Vertebrata</taxon>
        <taxon>Euteleostomi</taxon>
        <taxon>Mammalia</taxon>
        <taxon>Eutheria</taxon>
        <taxon>Laurasiatheria</taxon>
        <taxon>Artiodactyla</taxon>
        <taxon>Whippomorpha</taxon>
        <taxon>Cetacea</taxon>
        <taxon>Odontoceti</taxon>
        <taxon>Delphinidae</taxon>
        <taxon>Tursiops</taxon>
    </lineage>
</organism>
<name>A0A6J3QBF5_TURTR</name>
<dbReference type="InParanoid" id="A0A6J3QBF5"/>
<gene>
    <name evidence="3" type="primary">LOC117308831</name>
</gene>
<dbReference type="RefSeq" id="XP_033699477.1">
    <property type="nucleotide sequence ID" value="XM_033843586.1"/>
</dbReference>
<accession>A0A6J3QBF5</accession>
<dbReference type="AlphaFoldDB" id="A0A6J3QBF5"/>
<evidence type="ECO:0000256" key="1">
    <source>
        <dbReference type="SAM" id="MobiDB-lite"/>
    </source>
</evidence>
<protein>
    <submittedName>
        <fullName evidence="3">Uncharacterized protein LOC117308831</fullName>
    </submittedName>
</protein>